<reference evidence="1 2" key="1">
    <citation type="submission" date="2023-07" db="EMBL/GenBank/DDBJ databases">
        <title>Identification of four novel Pseudomonas species associated with bacterial leaf spot of cucurbits.</title>
        <authorList>
            <person name="Fullem K.R."/>
        </authorList>
    </citation>
    <scope>NUCLEOTIDE SEQUENCE [LARGE SCALE GENOMIC DNA]</scope>
    <source>
        <strain evidence="1 2">KFB 138</strain>
    </source>
</reference>
<dbReference type="RefSeq" id="WP_122320557.1">
    <property type="nucleotide sequence ID" value="NZ_JAUQOO010000017.1"/>
</dbReference>
<dbReference type="Proteomes" id="UP001223016">
    <property type="component" value="Unassembled WGS sequence"/>
</dbReference>
<gene>
    <name evidence="1" type="ORF">Q6A51_20605</name>
</gene>
<name>A0ABT9CUM8_9PSED</name>
<sequence>MSFCIDYDELQSVRMLFRAFKIFPQEVADSLRFKFPQLSVWRPLTPADFLASAYFGINILPGSYDGFKRIVDKAYKNAIASGEAAKASQSEIYRIAAEEYGFTSLNDFKAIYSELDRTAATMGVPAYKKLSETAAYIDLLIRTEPGHGSSLKGARQAYVSTFSRYAPYLWDIFVSVRGGAFPSIWLDHLKGEVVYLQRISDCVEAYIIGCPGYQRGIENVLSPRRGLSTTDDLEVVRQMSLDRFGPLPVKFRDMVMVGGAV</sequence>
<accession>A0ABT9CUM8</accession>
<organism evidence="1 2">
    <name type="scientific">Pseudomonas serbiensis</name>
    <dbReference type="NCBI Taxonomy" id="3064350"/>
    <lineage>
        <taxon>Bacteria</taxon>
        <taxon>Pseudomonadati</taxon>
        <taxon>Pseudomonadota</taxon>
        <taxon>Gammaproteobacteria</taxon>
        <taxon>Pseudomonadales</taxon>
        <taxon>Pseudomonadaceae</taxon>
        <taxon>Pseudomonas</taxon>
    </lineage>
</organism>
<evidence type="ECO:0000313" key="2">
    <source>
        <dbReference type="Proteomes" id="UP001223016"/>
    </source>
</evidence>
<keyword evidence="2" id="KW-1185">Reference proteome</keyword>
<evidence type="ECO:0000313" key="1">
    <source>
        <dbReference type="EMBL" id="MDO7929189.1"/>
    </source>
</evidence>
<comment type="caution">
    <text evidence="1">The sequence shown here is derived from an EMBL/GenBank/DDBJ whole genome shotgun (WGS) entry which is preliminary data.</text>
</comment>
<dbReference type="EMBL" id="JAUQOO010000017">
    <property type="protein sequence ID" value="MDO7929189.1"/>
    <property type="molecule type" value="Genomic_DNA"/>
</dbReference>
<protein>
    <submittedName>
        <fullName evidence="1">Uncharacterized protein</fullName>
    </submittedName>
</protein>
<proteinExistence type="predicted"/>